<organism evidence="2">
    <name type="scientific">viral metagenome</name>
    <dbReference type="NCBI Taxonomy" id="1070528"/>
    <lineage>
        <taxon>unclassified sequences</taxon>
        <taxon>metagenomes</taxon>
        <taxon>organismal metagenomes</taxon>
    </lineage>
</organism>
<reference evidence="2" key="1">
    <citation type="journal article" date="2020" name="Nature">
        <title>Giant virus diversity and host interactions through global metagenomics.</title>
        <authorList>
            <person name="Schulz F."/>
            <person name="Roux S."/>
            <person name="Paez-Espino D."/>
            <person name="Jungbluth S."/>
            <person name="Walsh D.A."/>
            <person name="Denef V.J."/>
            <person name="McMahon K.D."/>
            <person name="Konstantinidis K.T."/>
            <person name="Eloe-Fadrosh E.A."/>
            <person name="Kyrpides N.C."/>
            <person name="Woyke T."/>
        </authorList>
    </citation>
    <scope>NUCLEOTIDE SEQUENCE</scope>
    <source>
        <strain evidence="2">GVMAG-S-1101182-85</strain>
    </source>
</reference>
<keyword evidence="1" id="KW-0472">Membrane</keyword>
<evidence type="ECO:0000256" key="1">
    <source>
        <dbReference type="SAM" id="Phobius"/>
    </source>
</evidence>
<dbReference type="AlphaFoldDB" id="A0A6C0K710"/>
<feature type="transmembrane region" description="Helical" evidence="1">
    <location>
        <begin position="426"/>
        <end position="448"/>
    </location>
</feature>
<proteinExistence type="predicted"/>
<accession>A0A6C0K710</accession>
<feature type="transmembrane region" description="Helical" evidence="1">
    <location>
        <begin position="391"/>
        <end position="414"/>
    </location>
</feature>
<name>A0A6C0K710_9ZZZZ</name>
<sequence>MSLQSCQPGSTVGFPLKLLHNLFDSWAAASSTTEAALKQNTLVNDITVNWGPVQRGAQIKATTSESSFTVTGFSVAADSTTLTIGTAQYRCSEVISVTKIQHPTFCKDSDALYEFIQAFQIQNKASNPSSPDIVLITRPLVFNTTKTDPFWSAIDASVLAKGKPQSVDFDLKSLYAYSNGDLLPMVMYQTCLPAQLLNYNGETVKASIQMQVNVIMAPIYVKATDSGLGICRNVNTYSLVTTPKRPVDCFPNASSTTVFQFSTGLNTFPKDGKNNFTMLSPNSILSDLSSVTDRITLKIPKSLLGKSLSVISNKIPPRLTELVEGFTSSTRQYKCYKIDPTKDIQNGQILVDPTTGESLSQAMADQEQDPEITAALNGQAPKVSGILPGDILKVLSIIATVIFSISLLAYFWYIKHVFFNLKDLNWGILHTLIFGGLLTGLVFFSIFLGKK</sequence>
<keyword evidence="1" id="KW-1133">Transmembrane helix</keyword>
<protein>
    <submittedName>
        <fullName evidence="2">Uncharacterized protein</fullName>
    </submittedName>
</protein>
<evidence type="ECO:0000313" key="2">
    <source>
        <dbReference type="EMBL" id="QHU13832.1"/>
    </source>
</evidence>
<keyword evidence="1" id="KW-0812">Transmembrane</keyword>
<dbReference type="EMBL" id="MN740827">
    <property type="protein sequence ID" value="QHU13832.1"/>
    <property type="molecule type" value="Genomic_DNA"/>
</dbReference>